<dbReference type="EMBL" id="JAUCMV010000002">
    <property type="protein sequence ID" value="KAK0419472.1"/>
    <property type="molecule type" value="Genomic_DNA"/>
</dbReference>
<gene>
    <name evidence="1" type="ORF">QR680_014166</name>
</gene>
<dbReference type="AlphaFoldDB" id="A0AA39IAI7"/>
<sequence>MDCVPATFIENVQYLLDDLSPFYRLSSRSRFRELAKNYEDNATRFRCDIYPLHVGGSFKELEKCERHPKYLEKVAVAAYADDYTEDPSSAQKFEKRARKLFPMAKQIKMALYLHDYDASALCKKLLRLDIPVHNLSIWHGRRGEPLLEQLLGAIFSKRSLRILWLGVGGTTQTFDCIQKMGPQLVDLFFQPQFHTLHYKKQEMQYNSNNEYLWNALLARWIKTGNVGHGKLLCCRKIPKVLFSTPYWEQGVQYFSGRSKIGRILTSPIPFSFEKELSVLRYARFLTMKHPTSAHSIARIILNVPEYIANSMYQEAYESRRSDCRIQLREYVRRKLESLSESAFMELTEHAYLLFMEK</sequence>
<name>A0AA39IAI7_9BILA</name>
<proteinExistence type="predicted"/>
<evidence type="ECO:0000313" key="2">
    <source>
        <dbReference type="Proteomes" id="UP001175271"/>
    </source>
</evidence>
<dbReference type="Proteomes" id="UP001175271">
    <property type="component" value="Unassembled WGS sequence"/>
</dbReference>
<protein>
    <submittedName>
        <fullName evidence="1">Uncharacterized protein</fullName>
    </submittedName>
</protein>
<keyword evidence="2" id="KW-1185">Reference proteome</keyword>
<comment type="caution">
    <text evidence="1">The sequence shown here is derived from an EMBL/GenBank/DDBJ whole genome shotgun (WGS) entry which is preliminary data.</text>
</comment>
<accession>A0AA39IAI7</accession>
<evidence type="ECO:0000313" key="1">
    <source>
        <dbReference type="EMBL" id="KAK0419472.1"/>
    </source>
</evidence>
<organism evidence="1 2">
    <name type="scientific">Steinernema hermaphroditum</name>
    <dbReference type="NCBI Taxonomy" id="289476"/>
    <lineage>
        <taxon>Eukaryota</taxon>
        <taxon>Metazoa</taxon>
        <taxon>Ecdysozoa</taxon>
        <taxon>Nematoda</taxon>
        <taxon>Chromadorea</taxon>
        <taxon>Rhabditida</taxon>
        <taxon>Tylenchina</taxon>
        <taxon>Panagrolaimomorpha</taxon>
        <taxon>Strongyloidoidea</taxon>
        <taxon>Steinernematidae</taxon>
        <taxon>Steinernema</taxon>
    </lineage>
</organism>
<reference evidence="1" key="1">
    <citation type="submission" date="2023-06" db="EMBL/GenBank/DDBJ databases">
        <title>Genomic analysis of the entomopathogenic nematode Steinernema hermaphroditum.</title>
        <authorList>
            <person name="Schwarz E.M."/>
            <person name="Heppert J.K."/>
            <person name="Baniya A."/>
            <person name="Schwartz H.T."/>
            <person name="Tan C.-H."/>
            <person name="Antoshechkin I."/>
            <person name="Sternberg P.W."/>
            <person name="Goodrich-Blair H."/>
            <person name="Dillman A.R."/>
        </authorList>
    </citation>
    <scope>NUCLEOTIDE SEQUENCE</scope>
    <source>
        <strain evidence="1">PS9179</strain>
        <tissue evidence="1">Whole animal</tissue>
    </source>
</reference>